<dbReference type="RefSeq" id="WP_136536359.1">
    <property type="nucleotide sequence ID" value="NZ_STGY01000068.1"/>
</dbReference>
<proteinExistence type="predicted"/>
<dbReference type="EMBL" id="STGY01000068">
    <property type="protein sequence ID" value="THV37767.1"/>
    <property type="molecule type" value="Genomic_DNA"/>
</dbReference>
<protein>
    <submittedName>
        <fullName evidence="1">Uncharacterized protein</fullName>
    </submittedName>
</protein>
<reference evidence="2" key="1">
    <citation type="submission" date="2019-04" db="EMBL/GenBank/DDBJ databases">
        <title>Nocardioides xinjiangensis sp. nov.</title>
        <authorList>
            <person name="Liu S."/>
        </authorList>
    </citation>
    <scope>NUCLEOTIDE SEQUENCE [LARGE SCALE GENOMIC DNA]</scope>
    <source>
        <strain evidence="2">18</strain>
    </source>
</reference>
<dbReference type="AlphaFoldDB" id="A0A4S8Q0Z0"/>
<keyword evidence="2" id="KW-1185">Reference proteome</keyword>
<organism evidence="1 2">
    <name type="scientific">Glycomyces buryatensis</name>
    <dbReference type="NCBI Taxonomy" id="2570927"/>
    <lineage>
        <taxon>Bacteria</taxon>
        <taxon>Bacillati</taxon>
        <taxon>Actinomycetota</taxon>
        <taxon>Actinomycetes</taxon>
        <taxon>Glycomycetales</taxon>
        <taxon>Glycomycetaceae</taxon>
        <taxon>Glycomyces</taxon>
    </lineage>
</organism>
<sequence length="162" mass="18320">MYLWDPETRGYEQKLERLPETVRFRIAVGVLERTVSRFDPLIENAAAREFIEVCLLRCRAAIAAGLPLTPVPAGYSAELDVLLEDADETGVKGLLLGLSFCFAEEFETQAAKNTYAILSYCYEADLQRSCTDPIITLEYERHSARCRDMIDYQKSLIDRAVA</sequence>
<dbReference type="Proteomes" id="UP000308760">
    <property type="component" value="Unassembled WGS sequence"/>
</dbReference>
<evidence type="ECO:0000313" key="1">
    <source>
        <dbReference type="EMBL" id="THV37767.1"/>
    </source>
</evidence>
<accession>A0A4S8Q0Z0</accession>
<comment type="caution">
    <text evidence="1">The sequence shown here is derived from an EMBL/GenBank/DDBJ whole genome shotgun (WGS) entry which is preliminary data.</text>
</comment>
<evidence type="ECO:0000313" key="2">
    <source>
        <dbReference type="Proteomes" id="UP000308760"/>
    </source>
</evidence>
<name>A0A4S8Q0Z0_9ACTN</name>
<reference evidence="1 2" key="2">
    <citation type="submission" date="2019-05" db="EMBL/GenBank/DDBJ databases">
        <title>Glycomyces buryatensis sp. nov.</title>
        <authorList>
            <person name="Nikitina E."/>
        </authorList>
    </citation>
    <scope>NUCLEOTIDE SEQUENCE [LARGE SCALE GENOMIC DNA]</scope>
    <source>
        <strain evidence="1 2">18</strain>
    </source>
</reference>
<gene>
    <name evidence="1" type="ORF">FAB82_20215</name>
</gene>